<dbReference type="InterPro" id="IPR056362">
    <property type="entry name" value="AtuA-like_ferredoxin_dom"/>
</dbReference>
<sequence length="629" mass="69739">MASTPQPRRPVRIGGASGGFTDRVAAINRLASDPEMDAIVGDWLSENVMTGYGAGKARKIQNGLDRDDLPLEERKKTAQFASTFLQCFEPAIQNLAKNDVKLAVNAGASDTKLLAEVCDNMVKKAGLDLKVAWVEGDDVTVPFKKMVAHGHVFKNMSDGKTLQEWGFDPICAQAYLGSMGIAEALRQGADIVICGRVADAAPTMGVAAWWHGWNANQLDELGSALIAGHIIECSAFATGGYYSRFKDLMKAKKHLNLGFPIAAVHANGEFDILKEKNTNGVVNVETVASQLVYEISGPLYFNSDVVADIHHIKTEQLGEDLVHVSNIKGLPPPPTTRCGITAQGGFQAEWHFYLVGLDIEEKCQWMEEQARYAIGEELMSKFSMIKFHVHGTSPENPRNQEIATVDFRIFAQARDAALFDPSLTDGFSRKLYETVLQSCPGVSRPNDLRQSTAKSYFEYYPTLVPQSICNHRVHLLFGDRSSTDIPLPSEMREYGLQESYNTKDPVPLETFGETVDAPLGYVALGRSGDKASDANVGFFVPNQEQWDWLRSFLTMEKIKELLGPEEYEGGRIDRFEMGNIRAVHFLLKNHLDRGYNSGSKLDTLAKNLCEYLRAKYVPIPRKFLENGRI</sequence>
<proteinExistence type="predicted"/>
<evidence type="ECO:0000259" key="1">
    <source>
        <dbReference type="Pfam" id="PF07287"/>
    </source>
</evidence>
<feature type="domain" description="Acyclic terpene utilisation N-terminal" evidence="1">
    <location>
        <begin position="11"/>
        <end position="475"/>
    </location>
</feature>
<evidence type="ECO:0008006" key="5">
    <source>
        <dbReference type="Google" id="ProtNLM"/>
    </source>
</evidence>
<evidence type="ECO:0000259" key="2">
    <source>
        <dbReference type="Pfam" id="PF23544"/>
    </source>
</evidence>
<comment type="caution">
    <text evidence="3">The sequence shown here is derived from an EMBL/GenBank/DDBJ whole genome shotgun (WGS) entry which is preliminary data.</text>
</comment>
<dbReference type="InterPro" id="IPR010839">
    <property type="entry name" value="AtuA_N"/>
</dbReference>
<dbReference type="Pfam" id="PF07287">
    <property type="entry name" value="AtuA"/>
    <property type="match status" value="1"/>
</dbReference>
<feature type="domain" description="AtuA-like ferredoxin-fold" evidence="2">
    <location>
        <begin position="518"/>
        <end position="614"/>
    </location>
</feature>
<keyword evidence="4" id="KW-1185">Reference proteome</keyword>
<dbReference type="InParanoid" id="A0A507BIM7"/>
<evidence type="ECO:0000313" key="4">
    <source>
        <dbReference type="Proteomes" id="UP000319257"/>
    </source>
</evidence>
<organism evidence="3 4">
    <name type="scientific">Thyridium curvatum</name>
    <dbReference type="NCBI Taxonomy" id="1093900"/>
    <lineage>
        <taxon>Eukaryota</taxon>
        <taxon>Fungi</taxon>
        <taxon>Dikarya</taxon>
        <taxon>Ascomycota</taxon>
        <taxon>Pezizomycotina</taxon>
        <taxon>Sordariomycetes</taxon>
        <taxon>Sordariomycetidae</taxon>
        <taxon>Thyridiales</taxon>
        <taxon>Thyridiaceae</taxon>
        <taxon>Thyridium</taxon>
    </lineage>
</organism>
<dbReference type="AlphaFoldDB" id="A0A507BIM7"/>
<dbReference type="PANTHER" id="PTHR47585">
    <property type="match status" value="1"/>
</dbReference>
<gene>
    <name evidence="3" type="ORF">E0L32_003423</name>
</gene>
<name>A0A507BIM7_9PEZI</name>
<dbReference type="RefSeq" id="XP_030998572.1">
    <property type="nucleotide sequence ID" value="XM_031137722.1"/>
</dbReference>
<dbReference type="PANTHER" id="PTHR47585:SF2">
    <property type="entry name" value="DUF1446 DOMAIN PROTEIN (AFU_ORTHOLOGUE AFUA_6G11420)"/>
    <property type="match status" value="1"/>
</dbReference>
<evidence type="ECO:0000313" key="3">
    <source>
        <dbReference type="EMBL" id="TPX16861.1"/>
    </source>
</evidence>
<dbReference type="GeneID" id="41970870"/>
<dbReference type="Proteomes" id="UP000319257">
    <property type="component" value="Unassembled WGS sequence"/>
</dbReference>
<dbReference type="Pfam" id="PF23544">
    <property type="entry name" value="AtuA_ferredoxin"/>
    <property type="match status" value="1"/>
</dbReference>
<accession>A0A507BIM7</accession>
<reference evidence="3 4" key="1">
    <citation type="submission" date="2019-06" db="EMBL/GenBank/DDBJ databases">
        <title>Draft genome sequence of the filamentous fungus Phialemoniopsis curvata isolated from diesel fuel.</title>
        <authorList>
            <person name="Varaljay V.A."/>
            <person name="Lyon W.J."/>
            <person name="Crouch A.L."/>
            <person name="Drake C.E."/>
            <person name="Hollomon J.M."/>
            <person name="Nadeau L.J."/>
            <person name="Nunn H.S."/>
            <person name="Stevenson B.S."/>
            <person name="Bojanowski C.L."/>
            <person name="Crookes-Goodson W.J."/>
        </authorList>
    </citation>
    <scope>NUCLEOTIDE SEQUENCE [LARGE SCALE GENOMIC DNA]</scope>
    <source>
        <strain evidence="3 4">D216</strain>
    </source>
</reference>
<dbReference type="OrthoDB" id="10265871at2759"/>
<protein>
    <recommendedName>
        <fullName evidence="5">DUF1446-domain-containing protein</fullName>
    </recommendedName>
</protein>
<dbReference type="EMBL" id="SKBQ01000015">
    <property type="protein sequence ID" value="TPX16861.1"/>
    <property type="molecule type" value="Genomic_DNA"/>
</dbReference>